<evidence type="ECO:0000313" key="5">
    <source>
        <dbReference type="EMBL" id="MCP2355717.1"/>
    </source>
</evidence>
<dbReference type="NCBIfam" id="TIGR00229">
    <property type="entry name" value="sensory_box"/>
    <property type="match status" value="1"/>
</dbReference>
<keyword evidence="2" id="KW-0238">DNA-binding</keyword>
<dbReference type="Proteomes" id="UP001139648">
    <property type="component" value="Unassembled WGS sequence"/>
</dbReference>
<dbReference type="PRINTS" id="PR00038">
    <property type="entry name" value="HTHLUXR"/>
</dbReference>
<dbReference type="InterPro" id="IPR000014">
    <property type="entry name" value="PAS"/>
</dbReference>
<dbReference type="PANTHER" id="PTHR43214">
    <property type="entry name" value="TWO-COMPONENT RESPONSE REGULATOR"/>
    <property type="match status" value="1"/>
</dbReference>
<keyword evidence="1" id="KW-0805">Transcription regulation</keyword>
<dbReference type="CDD" id="cd06170">
    <property type="entry name" value="LuxR_C_like"/>
    <property type="match status" value="1"/>
</dbReference>
<accession>A0A9X2JZW5</accession>
<reference evidence="5" key="1">
    <citation type="submission" date="2022-06" db="EMBL/GenBank/DDBJ databases">
        <title>Sequencing the genomes of 1000 actinobacteria strains.</title>
        <authorList>
            <person name="Klenk H.-P."/>
        </authorList>
    </citation>
    <scope>NUCLEOTIDE SEQUENCE</scope>
    <source>
        <strain evidence="5">DSM 46694</strain>
    </source>
</reference>
<dbReference type="SMART" id="SM00421">
    <property type="entry name" value="HTH_LUXR"/>
    <property type="match status" value="1"/>
</dbReference>
<dbReference type="AlphaFoldDB" id="A0A9X2JZW5"/>
<dbReference type="InterPro" id="IPR016032">
    <property type="entry name" value="Sig_transdc_resp-reg_C-effctor"/>
</dbReference>
<organism evidence="5 6">
    <name type="scientific">Nonomuraea thailandensis</name>
    <dbReference type="NCBI Taxonomy" id="1188745"/>
    <lineage>
        <taxon>Bacteria</taxon>
        <taxon>Bacillati</taxon>
        <taxon>Actinomycetota</taxon>
        <taxon>Actinomycetes</taxon>
        <taxon>Streptosporangiales</taxon>
        <taxon>Streptosporangiaceae</taxon>
        <taxon>Nonomuraea</taxon>
    </lineage>
</organism>
<dbReference type="InterPro" id="IPR039420">
    <property type="entry name" value="WalR-like"/>
</dbReference>
<sequence length="226" mass="24692">MTAGAHMDRAGEEIYGAVMKGRYQVYFERARIPIAAVDGLGRIRESNPAFRAVVARTAEELDHVLAEELLAPGEIEAQRPYWRMLALGRMDTYQARLRLVRRNGTVISARVSASVEHRADGLPWRAVAVLDEISRAAPVLGPVQGEVLRLVAVGASNAQIARRLYLTRQAVDYHLARLRAKLGAESRSALAGRAFVLGLFVPGVWPPALHPPDPQPPAMRLPGDPG</sequence>
<dbReference type="InterPro" id="IPR035965">
    <property type="entry name" value="PAS-like_dom_sf"/>
</dbReference>
<feature type="domain" description="HTH luxR-type" evidence="4">
    <location>
        <begin position="133"/>
        <end position="198"/>
    </location>
</feature>
<dbReference type="GO" id="GO:0006355">
    <property type="term" value="P:regulation of DNA-templated transcription"/>
    <property type="evidence" value="ECO:0007669"/>
    <property type="project" value="InterPro"/>
</dbReference>
<evidence type="ECO:0000259" key="4">
    <source>
        <dbReference type="PROSITE" id="PS50043"/>
    </source>
</evidence>
<evidence type="ECO:0000313" key="6">
    <source>
        <dbReference type="Proteomes" id="UP001139648"/>
    </source>
</evidence>
<dbReference type="PROSITE" id="PS50043">
    <property type="entry name" value="HTH_LUXR_2"/>
    <property type="match status" value="1"/>
</dbReference>
<evidence type="ECO:0000256" key="3">
    <source>
        <dbReference type="ARBA" id="ARBA00023163"/>
    </source>
</evidence>
<dbReference type="CDD" id="cd00130">
    <property type="entry name" value="PAS"/>
    <property type="match status" value="1"/>
</dbReference>
<dbReference type="PANTHER" id="PTHR43214:SF24">
    <property type="entry name" value="TRANSCRIPTIONAL REGULATORY PROTEIN NARL-RELATED"/>
    <property type="match status" value="1"/>
</dbReference>
<dbReference type="RefSeq" id="WP_253742372.1">
    <property type="nucleotide sequence ID" value="NZ_BAABKA010000001.1"/>
</dbReference>
<dbReference type="Gene3D" id="1.10.10.10">
    <property type="entry name" value="Winged helix-like DNA-binding domain superfamily/Winged helix DNA-binding domain"/>
    <property type="match status" value="1"/>
</dbReference>
<comment type="caution">
    <text evidence="5">The sequence shown here is derived from an EMBL/GenBank/DDBJ whole genome shotgun (WGS) entry which is preliminary data.</text>
</comment>
<dbReference type="EMBL" id="JAMZEB010000002">
    <property type="protein sequence ID" value="MCP2355717.1"/>
    <property type="molecule type" value="Genomic_DNA"/>
</dbReference>
<dbReference type="SUPFAM" id="SSF46894">
    <property type="entry name" value="C-terminal effector domain of the bipartite response regulators"/>
    <property type="match status" value="1"/>
</dbReference>
<dbReference type="InterPro" id="IPR000792">
    <property type="entry name" value="Tscrpt_reg_LuxR_C"/>
</dbReference>
<dbReference type="GO" id="GO:0003677">
    <property type="term" value="F:DNA binding"/>
    <property type="evidence" value="ECO:0007669"/>
    <property type="project" value="UniProtKB-KW"/>
</dbReference>
<evidence type="ECO:0000256" key="1">
    <source>
        <dbReference type="ARBA" id="ARBA00023015"/>
    </source>
</evidence>
<gene>
    <name evidence="5" type="ORF">HD597_002737</name>
</gene>
<name>A0A9X2JZW5_9ACTN</name>
<evidence type="ECO:0000256" key="2">
    <source>
        <dbReference type="ARBA" id="ARBA00023125"/>
    </source>
</evidence>
<proteinExistence type="predicted"/>
<keyword evidence="6" id="KW-1185">Reference proteome</keyword>
<protein>
    <submittedName>
        <fullName evidence="5">PAS domain S-box-containing protein</fullName>
    </submittedName>
</protein>
<dbReference type="SUPFAM" id="SSF55785">
    <property type="entry name" value="PYP-like sensor domain (PAS domain)"/>
    <property type="match status" value="1"/>
</dbReference>
<dbReference type="InterPro" id="IPR036388">
    <property type="entry name" value="WH-like_DNA-bd_sf"/>
</dbReference>
<dbReference type="Gene3D" id="3.30.450.20">
    <property type="entry name" value="PAS domain"/>
    <property type="match status" value="1"/>
</dbReference>
<keyword evidence="3" id="KW-0804">Transcription</keyword>
<dbReference type="Pfam" id="PF00196">
    <property type="entry name" value="GerE"/>
    <property type="match status" value="1"/>
</dbReference>